<keyword evidence="13 27" id="KW-0418">Kinase</keyword>
<dbReference type="PROSITE" id="PS51450">
    <property type="entry name" value="LRR"/>
    <property type="match status" value="1"/>
</dbReference>
<dbReference type="PROSITE" id="PS50011">
    <property type="entry name" value="PROTEIN_KINASE_DOM"/>
    <property type="match status" value="1"/>
</dbReference>
<feature type="domain" description="Protein kinase" evidence="26">
    <location>
        <begin position="768"/>
        <end position="1047"/>
    </location>
</feature>
<evidence type="ECO:0000313" key="27">
    <source>
        <dbReference type="EMBL" id="GAV59642.1"/>
    </source>
</evidence>
<dbReference type="Gene3D" id="3.30.200.20">
    <property type="entry name" value="Phosphorylase Kinase, domain 1"/>
    <property type="match status" value="1"/>
</dbReference>
<keyword evidence="28" id="KW-1185">Reference proteome</keyword>
<keyword evidence="18" id="KW-1015">Disulfide bond</keyword>
<keyword evidence="15" id="KW-0832">Ubl conjugation</keyword>
<evidence type="ECO:0000256" key="9">
    <source>
        <dbReference type="ARBA" id="ARBA00022692"/>
    </source>
</evidence>
<dbReference type="Pfam" id="PF08263">
    <property type="entry name" value="LRRNT_2"/>
    <property type="match status" value="1"/>
</dbReference>
<dbReference type="PRINTS" id="PR00019">
    <property type="entry name" value="LEURICHRPT"/>
</dbReference>
<dbReference type="AlphaFoldDB" id="A0A1Q3AVN3"/>
<evidence type="ECO:0000256" key="25">
    <source>
        <dbReference type="SAM" id="SignalP"/>
    </source>
</evidence>
<feature type="chain" id="PRO_5013338120" description="non-specific serine/threonine protein kinase" evidence="25">
    <location>
        <begin position="34"/>
        <end position="1088"/>
    </location>
</feature>
<dbReference type="Proteomes" id="UP000187406">
    <property type="component" value="Unassembled WGS sequence"/>
</dbReference>
<evidence type="ECO:0000256" key="11">
    <source>
        <dbReference type="ARBA" id="ARBA00022737"/>
    </source>
</evidence>
<keyword evidence="8" id="KW-0808">Transferase</keyword>
<dbReference type="InterPro" id="IPR011009">
    <property type="entry name" value="Kinase-like_dom_sf"/>
</dbReference>
<dbReference type="InterPro" id="IPR051716">
    <property type="entry name" value="Plant_RL_S/T_kinase"/>
</dbReference>
<dbReference type="PANTHER" id="PTHR48053">
    <property type="entry name" value="LEUCINE RICH REPEAT FAMILY PROTEIN, EXPRESSED"/>
    <property type="match status" value="1"/>
</dbReference>
<keyword evidence="11" id="KW-0677">Repeat</keyword>
<reference evidence="28" key="1">
    <citation type="submission" date="2016-04" db="EMBL/GenBank/DDBJ databases">
        <title>Cephalotus genome sequencing.</title>
        <authorList>
            <person name="Fukushima K."/>
            <person name="Hasebe M."/>
            <person name="Fang X."/>
        </authorList>
    </citation>
    <scope>NUCLEOTIDE SEQUENCE [LARGE SCALE GENOMIC DNA]</scope>
    <source>
        <strain evidence="28">cv. St1</strain>
    </source>
</reference>
<dbReference type="InterPro" id="IPR013210">
    <property type="entry name" value="LRR_N_plant-typ"/>
</dbReference>
<dbReference type="InterPro" id="IPR055414">
    <property type="entry name" value="LRR_R13L4/SHOC2-like"/>
</dbReference>
<protein>
    <recommendedName>
        <fullName evidence="3">non-specific serine/threonine protein kinase</fullName>
        <ecNumber evidence="3">2.7.11.1</ecNumber>
    </recommendedName>
</protein>
<dbReference type="OrthoDB" id="676979at2759"/>
<keyword evidence="16 24" id="KW-1133">Transmembrane helix</keyword>
<proteinExistence type="inferred from homology"/>
<accession>A0A1Q3AVN3</accession>
<dbReference type="SMART" id="SM00365">
    <property type="entry name" value="LRR_SD22"/>
    <property type="match status" value="5"/>
</dbReference>
<evidence type="ECO:0000256" key="12">
    <source>
        <dbReference type="ARBA" id="ARBA00022741"/>
    </source>
</evidence>
<dbReference type="PROSITE" id="PS00108">
    <property type="entry name" value="PROTEIN_KINASE_ST"/>
    <property type="match status" value="1"/>
</dbReference>
<evidence type="ECO:0000256" key="3">
    <source>
        <dbReference type="ARBA" id="ARBA00012513"/>
    </source>
</evidence>
<dbReference type="Pfam" id="PF00560">
    <property type="entry name" value="LRR_1"/>
    <property type="match status" value="6"/>
</dbReference>
<dbReference type="GO" id="GO:0005886">
    <property type="term" value="C:plasma membrane"/>
    <property type="evidence" value="ECO:0007669"/>
    <property type="project" value="UniProtKB-SubCell"/>
</dbReference>
<dbReference type="InterPro" id="IPR017441">
    <property type="entry name" value="Protein_kinase_ATP_BS"/>
</dbReference>
<dbReference type="Pfam" id="PF00069">
    <property type="entry name" value="Pkinase"/>
    <property type="match status" value="1"/>
</dbReference>
<dbReference type="PANTHER" id="PTHR48053:SF165">
    <property type="entry name" value="RECEPTOR-LIKE PROTEIN KINASE 2 ISOFORM X2"/>
    <property type="match status" value="1"/>
</dbReference>
<dbReference type="Gene3D" id="3.80.10.10">
    <property type="entry name" value="Ribonuclease Inhibitor"/>
    <property type="match status" value="7"/>
</dbReference>
<evidence type="ECO:0000256" key="5">
    <source>
        <dbReference type="ARBA" id="ARBA00022527"/>
    </source>
</evidence>
<comment type="catalytic activity">
    <reaction evidence="22">
        <text>L-seryl-[protein] + ATP = O-phospho-L-seryl-[protein] + ADP + H(+)</text>
        <dbReference type="Rhea" id="RHEA:17989"/>
        <dbReference type="Rhea" id="RHEA-COMP:9863"/>
        <dbReference type="Rhea" id="RHEA-COMP:11604"/>
        <dbReference type="ChEBI" id="CHEBI:15378"/>
        <dbReference type="ChEBI" id="CHEBI:29999"/>
        <dbReference type="ChEBI" id="CHEBI:30616"/>
        <dbReference type="ChEBI" id="CHEBI:83421"/>
        <dbReference type="ChEBI" id="CHEBI:456216"/>
        <dbReference type="EC" id="2.7.11.1"/>
    </reaction>
</comment>
<keyword evidence="20" id="KW-0325">Glycoprotein</keyword>
<evidence type="ECO:0000313" key="28">
    <source>
        <dbReference type="Proteomes" id="UP000187406"/>
    </source>
</evidence>
<keyword evidence="7" id="KW-0433">Leucine-rich repeat</keyword>
<dbReference type="FunFam" id="3.30.200.20:FF:000642">
    <property type="entry name" value="Putative LRR receptor-like serine/threonine-protein kinase"/>
    <property type="match status" value="1"/>
</dbReference>
<feature type="transmembrane region" description="Helical" evidence="24">
    <location>
        <begin position="713"/>
        <end position="734"/>
    </location>
</feature>
<dbReference type="SUPFAM" id="SSF56112">
    <property type="entry name" value="Protein kinase-like (PK-like)"/>
    <property type="match status" value="1"/>
</dbReference>
<evidence type="ECO:0000256" key="13">
    <source>
        <dbReference type="ARBA" id="ARBA00022777"/>
    </source>
</evidence>
<dbReference type="PROSITE" id="PS00107">
    <property type="entry name" value="PROTEIN_KINASE_ATP"/>
    <property type="match status" value="1"/>
</dbReference>
<evidence type="ECO:0000259" key="26">
    <source>
        <dbReference type="PROSITE" id="PS50011"/>
    </source>
</evidence>
<evidence type="ECO:0000256" key="17">
    <source>
        <dbReference type="ARBA" id="ARBA00023136"/>
    </source>
</evidence>
<evidence type="ECO:0000256" key="19">
    <source>
        <dbReference type="ARBA" id="ARBA00023170"/>
    </source>
</evidence>
<comment type="similarity">
    <text evidence="2">Belongs to the protein kinase superfamily. Ser/Thr protein kinase family.</text>
</comment>
<keyword evidence="19" id="KW-0675">Receptor</keyword>
<dbReference type="FunFam" id="3.80.10.10:FF:000270">
    <property type="entry name" value="Putative LRR receptor-like serine/threonine-protein kinase"/>
    <property type="match status" value="1"/>
</dbReference>
<keyword evidence="5" id="KW-0723">Serine/threonine-protein kinase</keyword>
<dbReference type="FunFam" id="1.10.510.10:FF:000276">
    <property type="entry name" value="LRR receptor-like serine/threonine-protein kinase RCH1"/>
    <property type="match status" value="1"/>
</dbReference>
<keyword evidence="6" id="KW-0597">Phosphoprotein</keyword>
<evidence type="ECO:0000256" key="7">
    <source>
        <dbReference type="ARBA" id="ARBA00022614"/>
    </source>
</evidence>
<comment type="caution">
    <text evidence="27">The sequence shown here is derived from an EMBL/GenBank/DDBJ whole genome shotgun (WGS) entry which is preliminary data.</text>
</comment>
<dbReference type="SUPFAM" id="SSF52058">
    <property type="entry name" value="L domain-like"/>
    <property type="match status" value="3"/>
</dbReference>
<name>A0A1Q3AVN3_CEPFO</name>
<dbReference type="GO" id="GO:0042277">
    <property type="term" value="F:peptide binding"/>
    <property type="evidence" value="ECO:0007669"/>
    <property type="project" value="UniProtKB-ARBA"/>
</dbReference>
<evidence type="ECO:0000256" key="10">
    <source>
        <dbReference type="ARBA" id="ARBA00022729"/>
    </source>
</evidence>
<dbReference type="Pfam" id="PF23598">
    <property type="entry name" value="LRR_14"/>
    <property type="match status" value="1"/>
</dbReference>
<dbReference type="SMART" id="SM00220">
    <property type="entry name" value="S_TKc"/>
    <property type="match status" value="1"/>
</dbReference>
<evidence type="ECO:0000256" key="8">
    <source>
        <dbReference type="ARBA" id="ARBA00022679"/>
    </source>
</evidence>
<dbReference type="FunFam" id="3.80.10.10:FF:000775">
    <property type="entry name" value="Predicted protein"/>
    <property type="match status" value="1"/>
</dbReference>
<dbReference type="Gene3D" id="1.10.510.10">
    <property type="entry name" value="Transferase(Phosphotransferase) domain 1"/>
    <property type="match status" value="1"/>
</dbReference>
<organism evidence="27 28">
    <name type="scientific">Cephalotus follicularis</name>
    <name type="common">Albany pitcher plant</name>
    <dbReference type="NCBI Taxonomy" id="3775"/>
    <lineage>
        <taxon>Eukaryota</taxon>
        <taxon>Viridiplantae</taxon>
        <taxon>Streptophyta</taxon>
        <taxon>Embryophyta</taxon>
        <taxon>Tracheophyta</taxon>
        <taxon>Spermatophyta</taxon>
        <taxon>Magnoliopsida</taxon>
        <taxon>eudicotyledons</taxon>
        <taxon>Gunneridae</taxon>
        <taxon>Pentapetalae</taxon>
        <taxon>rosids</taxon>
        <taxon>fabids</taxon>
        <taxon>Oxalidales</taxon>
        <taxon>Cephalotaceae</taxon>
        <taxon>Cephalotus</taxon>
    </lineage>
</organism>
<dbReference type="InterPro" id="IPR008271">
    <property type="entry name" value="Ser/Thr_kinase_AS"/>
</dbReference>
<dbReference type="InterPro" id="IPR003591">
    <property type="entry name" value="Leu-rich_rpt_typical-subtyp"/>
</dbReference>
<dbReference type="InParanoid" id="A0A1Q3AVN3"/>
<evidence type="ECO:0000256" key="15">
    <source>
        <dbReference type="ARBA" id="ARBA00022843"/>
    </source>
</evidence>
<dbReference type="GO" id="GO:0004674">
    <property type="term" value="F:protein serine/threonine kinase activity"/>
    <property type="evidence" value="ECO:0007669"/>
    <property type="project" value="UniProtKB-KW"/>
</dbReference>
<evidence type="ECO:0000256" key="23">
    <source>
        <dbReference type="PROSITE-ProRule" id="PRU10141"/>
    </source>
</evidence>
<dbReference type="GO" id="GO:0005524">
    <property type="term" value="F:ATP binding"/>
    <property type="evidence" value="ECO:0007669"/>
    <property type="project" value="UniProtKB-UniRule"/>
</dbReference>
<evidence type="ECO:0000256" key="20">
    <source>
        <dbReference type="ARBA" id="ARBA00023180"/>
    </source>
</evidence>
<keyword evidence="14 23" id="KW-0067">ATP-binding</keyword>
<feature type="signal peptide" evidence="25">
    <location>
        <begin position="1"/>
        <end position="33"/>
    </location>
</feature>
<evidence type="ECO:0000256" key="6">
    <source>
        <dbReference type="ARBA" id="ARBA00022553"/>
    </source>
</evidence>
<dbReference type="FunFam" id="3.80.10.10:FF:001194">
    <property type="entry name" value="Leucine-rich receptor-like protein kinase family protein"/>
    <property type="match status" value="1"/>
</dbReference>
<comment type="subcellular location">
    <subcellularLocation>
        <location evidence="1">Cell membrane</location>
        <topology evidence="1">Single-pass type I membrane protein</topology>
    </subcellularLocation>
</comment>
<dbReference type="GO" id="GO:0010078">
    <property type="term" value="P:maintenance of root meristem identity"/>
    <property type="evidence" value="ECO:0007669"/>
    <property type="project" value="UniProtKB-ARBA"/>
</dbReference>
<dbReference type="GO" id="GO:2000280">
    <property type="term" value="P:regulation of root development"/>
    <property type="evidence" value="ECO:0007669"/>
    <property type="project" value="UniProtKB-ARBA"/>
</dbReference>
<dbReference type="EC" id="2.7.11.1" evidence="3"/>
<keyword evidence="10 25" id="KW-0732">Signal</keyword>
<dbReference type="InterPro" id="IPR032675">
    <property type="entry name" value="LRR_dom_sf"/>
</dbReference>
<evidence type="ECO:0000256" key="4">
    <source>
        <dbReference type="ARBA" id="ARBA00022475"/>
    </source>
</evidence>
<feature type="binding site" evidence="23">
    <location>
        <position position="797"/>
    </location>
    <ligand>
        <name>ATP</name>
        <dbReference type="ChEBI" id="CHEBI:30616"/>
    </ligand>
</feature>
<dbReference type="FunFam" id="3.80.10.10:FF:001034">
    <property type="entry name" value="Leucine-rich receptor-like protein kinase family protein"/>
    <property type="match status" value="1"/>
</dbReference>
<evidence type="ECO:0000256" key="14">
    <source>
        <dbReference type="ARBA" id="ARBA00022840"/>
    </source>
</evidence>
<dbReference type="InterPro" id="IPR001611">
    <property type="entry name" value="Leu-rich_rpt"/>
</dbReference>
<dbReference type="Pfam" id="PF13855">
    <property type="entry name" value="LRR_8"/>
    <property type="match status" value="2"/>
</dbReference>
<dbReference type="EMBL" id="BDDD01000120">
    <property type="protein sequence ID" value="GAV59642.1"/>
    <property type="molecule type" value="Genomic_DNA"/>
</dbReference>
<dbReference type="SMART" id="SM00369">
    <property type="entry name" value="LRR_TYP"/>
    <property type="match status" value="8"/>
</dbReference>
<evidence type="ECO:0000256" key="22">
    <source>
        <dbReference type="ARBA" id="ARBA00048679"/>
    </source>
</evidence>
<evidence type="ECO:0000256" key="18">
    <source>
        <dbReference type="ARBA" id="ARBA00023157"/>
    </source>
</evidence>
<sequence>MPATLRHLFLSHNIFSFTLLLCVNILLFSCCYSIDEQGQALLAWKSSLNSSTDALKSWNSLDLTPCRWFGINCNSNGEVVEISLKAVDLQGSLPSNYQPLKSLKALVISSAHLSGTIPKELGDLQELNFIDFSENSLSGEIPLEICRLTKLQTLSLNTNILEGEIPSDIGNLSSLVYLTLYDNQLSGGIPKSIGALSRLQVLRAGGNKNLKGEVPWEIGNCTKLVMLGLAETSISGSLPSSIGMLKRIQTIAIYTSLLSGPIPEEIGNCSELQNLYLYQNSISGPVPRQIGELSKLQSLLLWQNSLVGAIPDELGSCAELTVVDLSENLLTGNIPKSFGNLLKLQELQLSVNKLSGGIPTEISNCTALLHLEIDNNDISGEIPSLIGNLKSLNLFFAWQNSLTGHIPDSISQCRELQALDLSYNNLSGSIPKEIFGLQNLTKLLLLSNDLSGFIPPELGNCTSLYRLRLNGNRLAGTVPSEIGNLKSLNFVDLSSNHLVGGIPPSISGCQNLEFLDLHSNGLTGSVPDTLPKSLQLVDISNNSLTGPLNNSIGSLTELTKLDLGQNLLSGRFPAEILSCSRLQMLDLGRNAFSGEIPKELGQLPALAISLNLSYNQFSGEIPSQFSGLSKLGILDLSHNKLTGNLDVLANLQNLVSLNVSSNDFSGELPNTPFFRKLPLSDLASNQGLYISGGVATPSVGIAHIGHARSAIKLVMSILISASAILLLLSIYMLVSTRISRNSLREDDTWEITLYQKLEFSIDDVVKNLTSANVIGTGSSGVVYRVTIPNGETLAVKKMWSSEETGAFSSEIQTLGSIRHRNIVRLLGWGSNQNLKLLFYDYLPNGSLSSLLHGAGKKGADWEARFEVVLGVAHALAYLHHDCEPAILHGDIKAMNVLLGPGYEPYLADFGLARIVDNDNSKPSQRPQLAGSYGYMAPEHASMQCITEKSDVYSFGVVILEVLTGTHPLDPTLPGGTHLVQWVRDHLASKRDPVDILDPKLIGRADPTMHEMLQTLAVSFLCISTKAVDRPMMKDVVAMLKEIRHVEASRPEPDILKGVLSVIRSPPPPRNVVSQVSSNCSFNFSDESS</sequence>
<evidence type="ECO:0000256" key="2">
    <source>
        <dbReference type="ARBA" id="ARBA00008684"/>
    </source>
</evidence>
<dbReference type="STRING" id="3775.A0A1Q3AVN3"/>
<evidence type="ECO:0000256" key="24">
    <source>
        <dbReference type="SAM" id="Phobius"/>
    </source>
</evidence>
<comment type="catalytic activity">
    <reaction evidence="21">
        <text>L-threonyl-[protein] + ATP = O-phospho-L-threonyl-[protein] + ADP + H(+)</text>
        <dbReference type="Rhea" id="RHEA:46608"/>
        <dbReference type="Rhea" id="RHEA-COMP:11060"/>
        <dbReference type="Rhea" id="RHEA-COMP:11605"/>
        <dbReference type="ChEBI" id="CHEBI:15378"/>
        <dbReference type="ChEBI" id="CHEBI:30013"/>
        <dbReference type="ChEBI" id="CHEBI:30616"/>
        <dbReference type="ChEBI" id="CHEBI:61977"/>
        <dbReference type="ChEBI" id="CHEBI:456216"/>
        <dbReference type="EC" id="2.7.11.1"/>
    </reaction>
</comment>
<evidence type="ECO:0000256" key="1">
    <source>
        <dbReference type="ARBA" id="ARBA00004251"/>
    </source>
</evidence>
<dbReference type="PROSITE" id="PS51257">
    <property type="entry name" value="PROKAR_LIPOPROTEIN"/>
    <property type="match status" value="1"/>
</dbReference>
<keyword evidence="4" id="KW-1003">Cell membrane</keyword>
<gene>
    <name evidence="27" type="ORF">CFOL_v3_03173</name>
</gene>
<dbReference type="GO" id="GO:0001653">
    <property type="term" value="F:peptide receptor activity"/>
    <property type="evidence" value="ECO:0007669"/>
    <property type="project" value="UniProtKB-ARBA"/>
</dbReference>
<evidence type="ECO:0000256" key="21">
    <source>
        <dbReference type="ARBA" id="ARBA00047899"/>
    </source>
</evidence>
<dbReference type="InterPro" id="IPR000719">
    <property type="entry name" value="Prot_kinase_dom"/>
</dbReference>
<keyword evidence="17 24" id="KW-0472">Membrane</keyword>
<dbReference type="FunCoup" id="A0A1Q3AVN3">
    <property type="interactions" value="321"/>
</dbReference>
<keyword evidence="12 23" id="KW-0547">Nucleotide-binding</keyword>
<evidence type="ECO:0000256" key="16">
    <source>
        <dbReference type="ARBA" id="ARBA00022989"/>
    </source>
</evidence>
<keyword evidence="9 24" id="KW-0812">Transmembrane</keyword>
<dbReference type="GO" id="GO:0010082">
    <property type="term" value="P:regulation of root meristem growth"/>
    <property type="evidence" value="ECO:0007669"/>
    <property type="project" value="UniProtKB-ARBA"/>
</dbReference>